<evidence type="ECO:0000259" key="6">
    <source>
        <dbReference type="PROSITE" id="PS50261"/>
    </source>
</evidence>
<feature type="transmembrane region" description="Helical" evidence="5">
    <location>
        <begin position="139"/>
        <end position="163"/>
    </location>
</feature>
<keyword evidence="3 5" id="KW-1133">Transmembrane helix</keyword>
<dbReference type="InterPro" id="IPR017981">
    <property type="entry name" value="GPCR_2-like_7TM"/>
</dbReference>
<evidence type="ECO:0000256" key="1">
    <source>
        <dbReference type="ARBA" id="ARBA00004141"/>
    </source>
</evidence>
<reference evidence="7" key="1">
    <citation type="submission" date="2022-07" db="EMBL/GenBank/DDBJ databases">
        <authorList>
            <person name="Trinca V."/>
            <person name="Uliana J.V.C."/>
            <person name="Torres T.T."/>
            <person name="Ward R.J."/>
            <person name="Monesi N."/>
        </authorList>
    </citation>
    <scope>NUCLEOTIDE SEQUENCE</scope>
    <source>
        <strain evidence="7">HSMRA1968</strain>
        <tissue evidence="7">Whole embryos</tissue>
    </source>
</reference>
<accession>A0A9Q0N9X5</accession>
<comment type="subcellular location">
    <subcellularLocation>
        <location evidence="1">Membrane</location>
        <topology evidence="1">Multi-pass membrane protein</topology>
    </subcellularLocation>
</comment>
<feature type="transmembrane region" description="Helical" evidence="5">
    <location>
        <begin position="248"/>
        <end position="267"/>
    </location>
</feature>
<keyword evidence="8" id="KW-1185">Reference proteome</keyword>
<keyword evidence="4 5" id="KW-0472">Membrane</keyword>
<feature type="transmembrane region" description="Helical" evidence="5">
    <location>
        <begin position="175"/>
        <end position="195"/>
    </location>
</feature>
<evidence type="ECO:0000256" key="3">
    <source>
        <dbReference type="ARBA" id="ARBA00022989"/>
    </source>
</evidence>
<dbReference type="InterPro" id="IPR053231">
    <property type="entry name" value="GPCR_LN-TM7"/>
</dbReference>
<feature type="non-terminal residue" evidence="7">
    <location>
        <position position="301"/>
    </location>
</feature>
<evidence type="ECO:0000313" key="7">
    <source>
        <dbReference type="EMBL" id="KAJ6645726.1"/>
    </source>
</evidence>
<proteinExistence type="predicted"/>
<dbReference type="GO" id="GO:0007166">
    <property type="term" value="P:cell surface receptor signaling pathway"/>
    <property type="evidence" value="ECO:0007669"/>
    <property type="project" value="InterPro"/>
</dbReference>
<dbReference type="GO" id="GO:0016020">
    <property type="term" value="C:membrane"/>
    <property type="evidence" value="ECO:0007669"/>
    <property type="project" value="UniProtKB-SubCell"/>
</dbReference>
<evidence type="ECO:0000313" key="8">
    <source>
        <dbReference type="Proteomes" id="UP001151699"/>
    </source>
</evidence>
<dbReference type="PANTHER" id="PTHR45902:SF4">
    <property type="entry name" value="G-PROTEIN COUPLED RECEPTORS FAMILY 2 PROFILE 2 DOMAIN-CONTAINING PROTEIN"/>
    <property type="match status" value="1"/>
</dbReference>
<dbReference type="EMBL" id="WJQU01000001">
    <property type="protein sequence ID" value="KAJ6645726.1"/>
    <property type="molecule type" value="Genomic_DNA"/>
</dbReference>
<dbReference type="OrthoDB" id="347083at2759"/>
<feature type="transmembrane region" description="Helical" evidence="5">
    <location>
        <begin position="279"/>
        <end position="300"/>
    </location>
</feature>
<dbReference type="Gene3D" id="1.20.1070.10">
    <property type="entry name" value="Rhodopsin 7-helix transmembrane proteins"/>
    <property type="match status" value="1"/>
</dbReference>
<feature type="transmembrane region" description="Helical" evidence="5">
    <location>
        <begin position="215"/>
        <end position="236"/>
    </location>
</feature>
<dbReference type="PANTHER" id="PTHR45902">
    <property type="entry name" value="LATROPHILIN RECEPTOR-LIKE PROTEIN A"/>
    <property type="match status" value="1"/>
</dbReference>
<dbReference type="PROSITE" id="PS50261">
    <property type="entry name" value="G_PROTEIN_RECEP_F2_4"/>
    <property type="match status" value="1"/>
</dbReference>
<name>A0A9Q0N9X5_9DIPT</name>
<evidence type="ECO:0000256" key="5">
    <source>
        <dbReference type="SAM" id="Phobius"/>
    </source>
</evidence>
<evidence type="ECO:0000256" key="4">
    <source>
        <dbReference type="ARBA" id="ARBA00023136"/>
    </source>
</evidence>
<evidence type="ECO:0000256" key="2">
    <source>
        <dbReference type="ARBA" id="ARBA00022692"/>
    </source>
</evidence>
<comment type="caution">
    <text evidence="7">The sequence shown here is derived from an EMBL/GenBank/DDBJ whole genome shotgun (WGS) entry which is preliminary data.</text>
</comment>
<protein>
    <submittedName>
        <fullName evidence="7">Cadherin EGF LAG seven-pass G-type receptor 1</fullName>
    </submittedName>
</protein>
<dbReference type="GO" id="GO:0004930">
    <property type="term" value="F:G protein-coupled receptor activity"/>
    <property type="evidence" value="ECO:0007669"/>
    <property type="project" value="InterPro"/>
</dbReference>
<keyword evidence="7" id="KW-0675">Receptor</keyword>
<sequence length="301" mass="33799">FNAAIKNRTKASKIMRKIFGNVCSIVAVWFLAVTGENITTENDNKYLNNFVNISNLPPELIEYYDSDGSQDAYTSSIPPEIYPDPESVQISKKIPSVDDYKSLINTNLVEKNEDFKEHDTIDNIMYIYYGSVGSMRKSLGGSIIIVGAVFALAAQILAIVLSLLRNRRFRRQNDLATISLNLLSTLCASNFVFIVGVQASKTLFKCEMIAILLHYFHLSTSLWGCCHTYTIYDFIINDNAPNLKYHNLVSYVGSAVYVLLSFIVSNASYETFDYCWMSVARGMIINFMIPISALIVTTTVL</sequence>
<dbReference type="InterPro" id="IPR000832">
    <property type="entry name" value="GPCR_2_secretin-like"/>
</dbReference>
<dbReference type="AlphaFoldDB" id="A0A9Q0N9X5"/>
<keyword evidence="2 5" id="KW-0812">Transmembrane</keyword>
<dbReference type="Pfam" id="PF00002">
    <property type="entry name" value="7tm_2"/>
    <property type="match status" value="1"/>
</dbReference>
<gene>
    <name evidence="7" type="primary">CELSR1</name>
    <name evidence="7" type="ORF">Bhyg_00935</name>
</gene>
<feature type="domain" description="G-protein coupled receptors family 2 profile 2" evidence="6">
    <location>
        <begin position="140"/>
        <end position="301"/>
    </location>
</feature>
<organism evidence="7 8">
    <name type="scientific">Pseudolycoriella hygida</name>
    <dbReference type="NCBI Taxonomy" id="35572"/>
    <lineage>
        <taxon>Eukaryota</taxon>
        <taxon>Metazoa</taxon>
        <taxon>Ecdysozoa</taxon>
        <taxon>Arthropoda</taxon>
        <taxon>Hexapoda</taxon>
        <taxon>Insecta</taxon>
        <taxon>Pterygota</taxon>
        <taxon>Neoptera</taxon>
        <taxon>Endopterygota</taxon>
        <taxon>Diptera</taxon>
        <taxon>Nematocera</taxon>
        <taxon>Sciaroidea</taxon>
        <taxon>Sciaridae</taxon>
        <taxon>Pseudolycoriella</taxon>
    </lineage>
</organism>
<dbReference type="Proteomes" id="UP001151699">
    <property type="component" value="Chromosome A"/>
</dbReference>
<feature type="non-terminal residue" evidence="7">
    <location>
        <position position="1"/>
    </location>
</feature>